<organism evidence="1 2">
    <name type="scientific">Oceanobacillus profundus</name>
    <dbReference type="NCBI Taxonomy" id="372463"/>
    <lineage>
        <taxon>Bacteria</taxon>
        <taxon>Bacillati</taxon>
        <taxon>Bacillota</taxon>
        <taxon>Bacilli</taxon>
        <taxon>Bacillales</taxon>
        <taxon>Bacillaceae</taxon>
        <taxon>Oceanobacillus</taxon>
    </lineage>
</organism>
<dbReference type="RefSeq" id="WP_118889489.1">
    <property type="nucleotide sequence ID" value="NZ_PHUT01000007.1"/>
</dbReference>
<dbReference type="EMBL" id="QWEH01000007">
    <property type="protein sequence ID" value="RHW31931.1"/>
    <property type="molecule type" value="Genomic_DNA"/>
</dbReference>
<protein>
    <submittedName>
        <fullName evidence="1">Uncharacterized protein</fullName>
    </submittedName>
</protein>
<dbReference type="OrthoDB" id="2974276at2"/>
<accession>A0A417YGJ7</accession>
<gene>
    <name evidence="1" type="ORF">D1B32_11880</name>
</gene>
<keyword evidence="2" id="KW-1185">Reference proteome</keyword>
<dbReference type="AlphaFoldDB" id="A0A417YGJ7"/>
<evidence type="ECO:0000313" key="2">
    <source>
        <dbReference type="Proteomes" id="UP000285456"/>
    </source>
</evidence>
<comment type="caution">
    <text evidence="1">The sequence shown here is derived from an EMBL/GenBank/DDBJ whole genome shotgun (WGS) entry which is preliminary data.</text>
</comment>
<proteinExistence type="predicted"/>
<reference evidence="1 2" key="1">
    <citation type="journal article" date="2007" name="Int. J. Syst. Evol. Microbiol.">
        <title>Oceanobacillus profundus sp. nov., isolated from a deep-sea sediment core.</title>
        <authorList>
            <person name="Kim Y.G."/>
            <person name="Choi D.H."/>
            <person name="Hyun S."/>
            <person name="Cho B.C."/>
        </authorList>
    </citation>
    <scope>NUCLEOTIDE SEQUENCE [LARGE SCALE GENOMIC DNA]</scope>
    <source>
        <strain evidence="1 2">DSM 18246</strain>
    </source>
</reference>
<sequence length="301" mass="34379">MSAILNQIKEMVSKNINVEVHNTPQYGKYPVVVRDNSTSITSGWELLYKIDKSKFNGRAMDYFGHFSEVRIPQFNNLYTLVQQVYSQFKQGVNVEQRYDTNFATYQPNEKLWFTALERKNGVNIKLTITDDASPLHLLSINFFITISNETNQPYLVGYDSAYNQQADVFVDRYNAQMLPKKKRYVPIYKNDGISTIKAAGQVNQQGLVQIDEVTTDIVYLQETSNERQLLASVYEKAIIEIVLEKSNELFTSNESGSNWNNQIPSNSPFNMQQPVNAFNNVQSNTAPNAFTQNMVPTGNVF</sequence>
<evidence type="ECO:0000313" key="1">
    <source>
        <dbReference type="EMBL" id="RHW31931.1"/>
    </source>
</evidence>
<name>A0A417YGJ7_9BACI</name>
<dbReference type="Proteomes" id="UP000285456">
    <property type="component" value="Unassembled WGS sequence"/>
</dbReference>